<dbReference type="Proteomes" id="UP001212997">
    <property type="component" value="Unassembled WGS sequence"/>
</dbReference>
<dbReference type="PANTHER" id="PTHR14303:SF0">
    <property type="entry name" value="DNA POLYMERASE DELTA SUBUNIT 4"/>
    <property type="match status" value="1"/>
</dbReference>
<dbReference type="GO" id="GO:0003887">
    <property type="term" value="F:DNA-directed DNA polymerase activity"/>
    <property type="evidence" value="ECO:0007669"/>
    <property type="project" value="TreeGrafter"/>
</dbReference>
<evidence type="ECO:0000313" key="2">
    <source>
        <dbReference type="EMBL" id="KAJ3477919.1"/>
    </source>
</evidence>
<feature type="compositionally biased region" description="Basic and acidic residues" evidence="1">
    <location>
        <begin position="90"/>
        <end position="102"/>
    </location>
</feature>
<dbReference type="GO" id="GO:0000731">
    <property type="term" value="P:DNA synthesis involved in DNA repair"/>
    <property type="evidence" value="ECO:0007669"/>
    <property type="project" value="InterPro"/>
</dbReference>
<evidence type="ECO:0008006" key="4">
    <source>
        <dbReference type="Google" id="ProtNLM"/>
    </source>
</evidence>
<sequence>MAKSKASSSKKSPMRQAKLDFFAKRNAAGTKGKVMKSETSSANASRSPVSIDESEDEDVEVTPKAKRIRTAAGPATKRRKVESDVSSPAEKGKGVFKPRDGIENTGEPRSPTPEIRPTLYPNDKRWSKLYNTARERMGEVEPVHSRGLTKVHHILRVFDLSYEFGPCVGVPRLQRWERAHALGLNPPPEIKEILTTKEGVEKEEYAQCVLFGNL</sequence>
<gene>
    <name evidence="2" type="ORF">NLI96_g10134</name>
</gene>
<reference evidence="2" key="1">
    <citation type="submission" date="2022-07" db="EMBL/GenBank/DDBJ databases">
        <title>Genome Sequence of Physisporinus lineatus.</title>
        <authorList>
            <person name="Buettner E."/>
        </authorList>
    </citation>
    <scope>NUCLEOTIDE SEQUENCE</scope>
    <source>
        <strain evidence="2">VT162</strain>
    </source>
</reference>
<feature type="region of interest" description="Disordered" evidence="1">
    <location>
        <begin position="1"/>
        <end position="120"/>
    </location>
</feature>
<dbReference type="PANTHER" id="PTHR14303">
    <property type="entry name" value="DNA POLYMERASE DELTA SUBUNIT 4"/>
    <property type="match status" value="1"/>
</dbReference>
<dbReference type="InterPro" id="IPR007218">
    <property type="entry name" value="DNA_pol_delta_4"/>
</dbReference>
<feature type="compositionally biased region" description="Polar residues" evidence="1">
    <location>
        <begin position="37"/>
        <end position="46"/>
    </location>
</feature>
<dbReference type="GO" id="GO:0006261">
    <property type="term" value="P:DNA-templated DNA replication"/>
    <property type="evidence" value="ECO:0007669"/>
    <property type="project" value="TreeGrafter"/>
</dbReference>
<comment type="caution">
    <text evidence="2">The sequence shown here is derived from an EMBL/GenBank/DDBJ whole genome shotgun (WGS) entry which is preliminary data.</text>
</comment>
<evidence type="ECO:0000313" key="3">
    <source>
        <dbReference type="Proteomes" id="UP001212997"/>
    </source>
</evidence>
<name>A0AAD5UYQ5_9APHY</name>
<evidence type="ECO:0000256" key="1">
    <source>
        <dbReference type="SAM" id="MobiDB-lite"/>
    </source>
</evidence>
<dbReference type="EMBL" id="JANAWD010000554">
    <property type="protein sequence ID" value="KAJ3477919.1"/>
    <property type="molecule type" value="Genomic_DNA"/>
</dbReference>
<proteinExistence type="predicted"/>
<dbReference type="AlphaFoldDB" id="A0AAD5UYQ5"/>
<accession>A0AAD5UYQ5</accession>
<organism evidence="2 3">
    <name type="scientific">Meripilus lineatus</name>
    <dbReference type="NCBI Taxonomy" id="2056292"/>
    <lineage>
        <taxon>Eukaryota</taxon>
        <taxon>Fungi</taxon>
        <taxon>Dikarya</taxon>
        <taxon>Basidiomycota</taxon>
        <taxon>Agaricomycotina</taxon>
        <taxon>Agaricomycetes</taxon>
        <taxon>Polyporales</taxon>
        <taxon>Meripilaceae</taxon>
        <taxon>Meripilus</taxon>
    </lineage>
</organism>
<dbReference type="GO" id="GO:0043625">
    <property type="term" value="C:delta DNA polymerase complex"/>
    <property type="evidence" value="ECO:0007669"/>
    <property type="project" value="TreeGrafter"/>
</dbReference>
<dbReference type="Pfam" id="PF04081">
    <property type="entry name" value="DNA_pol_delta_4"/>
    <property type="match status" value="1"/>
</dbReference>
<feature type="compositionally biased region" description="Low complexity" evidence="1">
    <location>
        <begin position="1"/>
        <end position="11"/>
    </location>
</feature>
<protein>
    <recommendedName>
        <fullName evidence="4">DNA polymerase delta subunit 4</fullName>
    </recommendedName>
</protein>
<keyword evidence="3" id="KW-1185">Reference proteome</keyword>